<feature type="domain" description="Glycosyl hydrolase family 13 catalytic" evidence="10">
    <location>
        <begin position="67"/>
        <end position="403"/>
    </location>
</feature>
<keyword evidence="7 9" id="KW-0326">Glycosidase</keyword>
<organism evidence="12 13">
    <name type="scientific">Adiantum capillus-veneris</name>
    <name type="common">Maidenhair fern</name>
    <dbReference type="NCBI Taxonomy" id="13818"/>
    <lineage>
        <taxon>Eukaryota</taxon>
        <taxon>Viridiplantae</taxon>
        <taxon>Streptophyta</taxon>
        <taxon>Embryophyta</taxon>
        <taxon>Tracheophyta</taxon>
        <taxon>Polypodiopsida</taxon>
        <taxon>Polypodiidae</taxon>
        <taxon>Polypodiales</taxon>
        <taxon>Pteridineae</taxon>
        <taxon>Pteridaceae</taxon>
        <taxon>Vittarioideae</taxon>
        <taxon>Adiantum</taxon>
    </lineage>
</organism>
<evidence type="ECO:0000313" key="12">
    <source>
        <dbReference type="EMBL" id="KAI5074983.1"/>
    </source>
</evidence>
<dbReference type="SUPFAM" id="SSF51445">
    <property type="entry name" value="(Trans)glycosidases"/>
    <property type="match status" value="1"/>
</dbReference>
<dbReference type="SMART" id="SM00810">
    <property type="entry name" value="Alpha-amyl_C2"/>
    <property type="match status" value="1"/>
</dbReference>
<dbReference type="InterPro" id="IPR013780">
    <property type="entry name" value="Glyco_hydro_b"/>
</dbReference>
<evidence type="ECO:0000256" key="9">
    <source>
        <dbReference type="RuleBase" id="RU361134"/>
    </source>
</evidence>
<evidence type="ECO:0000313" key="13">
    <source>
        <dbReference type="Proteomes" id="UP000886520"/>
    </source>
</evidence>
<dbReference type="SMART" id="SM00642">
    <property type="entry name" value="Aamy"/>
    <property type="match status" value="1"/>
</dbReference>
<dbReference type="CDD" id="cd11314">
    <property type="entry name" value="AmyAc_arch_bac_plant_AmyA"/>
    <property type="match status" value="1"/>
</dbReference>
<accession>A0A9D4UVX4</accession>
<comment type="catalytic activity">
    <reaction evidence="1 9">
        <text>Endohydrolysis of (1-&gt;4)-alpha-D-glucosidic linkages in polysaccharides containing three or more (1-&gt;4)-alpha-linked D-glucose units.</text>
        <dbReference type="EC" id="3.2.1.1"/>
    </reaction>
</comment>
<dbReference type="InterPro" id="IPR006047">
    <property type="entry name" value="GH13_cat_dom"/>
</dbReference>
<proteinExistence type="inferred from homology"/>
<dbReference type="PANTHER" id="PTHR43447">
    <property type="entry name" value="ALPHA-AMYLASE"/>
    <property type="match status" value="1"/>
</dbReference>
<keyword evidence="5 9" id="KW-0378">Hydrolase</keyword>
<comment type="caution">
    <text evidence="12">The sequence shown here is derived from an EMBL/GenBank/DDBJ whole genome shotgun (WGS) entry which is preliminary data.</text>
</comment>
<reference evidence="12" key="1">
    <citation type="submission" date="2021-01" db="EMBL/GenBank/DDBJ databases">
        <title>Adiantum capillus-veneris genome.</title>
        <authorList>
            <person name="Fang Y."/>
            <person name="Liao Q."/>
        </authorList>
    </citation>
    <scope>NUCLEOTIDE SEQUENCE</scope>
    <source>
        <strain evidence="12">H3</strain>
        <tissue evidence="12">Leaf</tissue>
    </source>
</reference>
<evidence type="ECO:0000256" key="7">
    <source>
        <dbReference type="ARBA" id="ARBA00023295"/>
    </source>
</evidence>
<dbReference type="GO" id="GO:0005975">
    <property type="term" value="P:carbohydrate metabolic process"/>
    <property type="evidence" value="ECO:0007669"/>
    <property type="project" value="InterPro"/>
</dbReference>
<dbReference type="Proteomes" id="UP000886520">
    <property type="component" value="Chromosome 10"/>
</dbReference>
<dbReference type="GO" id="GO:0004556">
    <property type="term" value="F:alpha-amylase activity"/>
    <property type="evidence" value="ECO:0007669"/>
    <property type="project" value="UniProtKB-UniRule"/>
</dbReference>
<dbReference type="InterPro" id="IPR012850">
    <property type="entry name" value="A-amylase_bs_C"/>
</dbReference>
<evidence type="ECO:0000256" key="6">
    <source>
        <dbReference type="ARBA" id="ARBA00023277"/>
    </source>
</evidence>
<dbReference type="InterPro" id="IPR017853">
    <property type="entry name" value="GH"/>
</dbReference>
<comment type="cofactor">
    <cofactor evidence="2">
        <name>Ca(2+)</name>
        <dbReference type="ChEBI" id="CHEBI:29108"/>
    </cofactor>
</comment>
<name>A0A9D4UVX4_ADICA</name>
<sequence length="538" mass="61239">MSLCVAQPIVATLDHRQHQHLRHQRHPDDMFSKRWIQTADQPLTKPAEIHGGQVRPGRPDPAAPLEHIMFQGFNWESPHKYPWYQVVRDRVKELMLVGITDIWLPPPSQSVDVNGYLPSQLYNLNESKYGTKAQLEDLIDVLHTNGICCMADIVINHRSAYRQDAGGHWNVFEGGTKDERLDWGPWAVVDNDAYDSGGKGHHDTGESYGAAPDLDHTNKRVQDELSDWMNWLRADIGFDGWRFDFVKGYAPRFTKLYCERTLPSFSVGELWTSLKYEDGRPSYDQNGHRQVLCDWIDGTNGLSSAFDFTTKGILQAAVCGELWRLKDPQGKPPGLLGWYPEQAVTFIDNHDTGSTQRHWNFPDDKVMWGYVYILTHPGIPCIFYDHFFSWGFQKQIGELLQLRKRSGVNAGSQIRIEAAEADIYVANIDDKLIVKLGPRYDMGSLVPDASNWKIALSGKDFAIWESKKVRKIITKEEHKEEIAVETPKGSLNILQSSHELKLSGKMSCKTVRRILNEVPDLVPEGNKREDCNLEGKSS</sequence>
<gene>
    <name evidence="12" type="ORF">GOP47_0010944</name>
</gene>
<feature type="domain" description="Alpha-amylase C-terminal beta-sheet" evidence="11">
    <location>
        <begin position="404"/>
        <end position="466"/>
    </location>
</feature>
<evidence type="ECO:0000256" key="5">
    <source>
        <dbReference type="ARBA" id="ARBA00022801"/>
    </source>
</evidence>
<evidence type="ECO:0000256" key="1">
    <source>
        <dbReference type="ARBA" id="ARBA00000548"/>
    </source>
</evidence>
<evidence type="ECO:0000256" key="2">
    <source>
        <dbReference type="ARBA" id="ARBA00001913"/>
    </source>
</evidence>
<dbReference type="Gene3D" id="3.20.20.80">
    <property type="entry name" value="Glycosidases"/>
    <property type="match status" value="1"/>
</dbReference>
<dbReference type="Pfam" id="PF00128">
    <property type="entry name" value="Alpha-amylase"/>
    <property type="match status" value="1"/>
</dbReference>
<dbReference type="AlphaFoldDB" id="A0A9D4UVX4"/>
<dbReference type="PRINTS" id="PR00110">
    <property type="entry name" value="ALPHAAMYLASE"/>
</dbReference>
<evidence type="ECO:0000259" key="10">
    <source>
        <dbReference type="SMART" id="SM00642"/>
    </source>
</evidence>
<dbReference type="EMBL" id="JABFUD020000010">
    <property type="protein sequence ID" value="KAI5074983.1"/>
    <property type="molecule type" value="Genomic_DNA"/>
</dbReference>
<evidence type="ECO:0000256" key="8">
    <source>
        <dbReference type="RuleBase" id="RU003615"/>
    </source>
</evidence>
<dbReference type="EC" id="3.2.1.1" evidence="4 9"/>
<dbReference type="OrthoDB" id="550577at2759"/>
<evidence type="ECO:0000256" key="3">
    <source>
        <dbReference type="ARBA" id="ARBA00008061"/>
    </source>
</evidence>
<comment type="similarity">
    <text evidence="3 8">Belongs to the glycosyl hydrolase 13 family.</text>
</comment>
<dbReference type="InterPro" id="IPR006046">
    <property type="entry name" value="Alpha_amylase"/>
</dbReference>
<evidence type="ECO:0000256" key="4">
    <source>
        <dbReference type="ARBA" id="ARBA00012595"/>
    </source>
</evidence>
<dbReference type="GO" id="GO:0005509">
    <property type="term" value="F:calcium ion binding"/>
    <property type="evidence" value="ECO:0007669"/>
    <property type="project" value="InterPro"/>
</dbReference>
<keyword evidence="13" id="KW-1185">Reference proteome</keyword>
<dbReference type="Gene3D" id="2.60.40.1180">
    <property type="entry name" value="Golgi alpha-mannosidase II"/>
    <property type="match status" value="1"/>
</dbReference>
<dbReference type="Pfam" id="PF07821">
    <property type="entry name" value="Alpha-amyl_C2"/>
    <property type="match status" value="1"/>
</dbReference>
<dbReference type="SUPFAM" id="SSF51011">
    <property type="entry name" value="Glycosyl hydrolase domain"/>
    <property type="match status" value="1"/>
</dbReference>
<keyword evidence="6 9" id="KW-0119">Carbohydrate metabolism</keyword>
<protein>
    <recommendedName>
        <fullName evidence="4 9">Alpha-amylase</fullName>
        <ecNumber evidence="4 9">3.2.1.1</ecNumber>
    </recommendedName>
</protein>
<evidence type="ECO:0000259" key="11">
    <source>
        <dbReference type="SMART" id="SM00810"/>
    </source>
</evidence>